<gene>
    <name evidence="1" type="ORF">AT03_09045</name>
</gene>
<dbReference type="AlphaFoldDB" id="A0A097R1A8"/>
<organism evidence="1 2">
    <name type="scientific">Hafnia alvei FB1</name>
    <dbReference type="NCBI Taxonomy" id="1453496"/>
    <lineage>
        <taxon>Bacteria</taxon>
        <taxon>Pseudomonadati</taxon>
        <taxon>Pseudomonadota</taxon>
        <taxon>Gammaproteobacteria</taxon>
        <taxon>Enterobacterales</taxon>
        <taxon>Hafniaceae</taxon>
        <taxon>Hafnia</taxon>
    </lineage>
</organism>
<dbReference type="KEGG" id="hav:AT03_09045"/>
<accession>A0A097R1A8</accession>
<keyword evidence="2" id="KW-1185">Reference proteome</keyword>
<sequence length="59" mass="6814">MQLHINIESIGINEAKIGRIKHKSKGIKLVLVCNETDYTVTYFTLFTVILHREKDSLKL</sequence>
<dbReference type="HOGENOM" id="CLU_2954097_0_0_6"/>
<dbReference type="PATRIC" id="fig|1453496.5.peg.1806"/>
<evidence type="ECO:0000313" key="1">
    <source>
        <dbReference type="EMBL" id="AIU72518.1"/>
    </source>
</evidence>
<proteinExistence type="predicted"/>
<name>A0A097R1A8_HAFAL</name>
<dbReference type="EMBL" id="CP009706">
    <property type="protein sequence ID" value="AIU72518.1"/>
    <property type="molecule type" value="Genomic_DNA"/>
</dbReference>
<dbReference type="Proteomes" id="UP000029986">
    <property type="component" value="Chromosome"/>
</dbReference>
<protein>
    <submittedName>
        <fullName evidence="1">Uncharacterized protein</fullName>
    </submittedName>
</protein>
<reference evidence="1 2" key="1">
    <citation type="journal article" date="2014" name="Gut Pathog.">
        <title>Gene clusters of Hafnia alvei strain FB1 important in survival and pathogenesis: a draft genome perspective.</title>
        <authorList>
            <person name="Tan J.Y."/>
            <person name="Yin W.F."/>
            <person name="Chan K.G."/>
        </authorList>
    </citation>
    <scope>NUCLEOTIDE SEQUENCE [LARGE SCALE GENOMIC DNA]</scope>
    <source>
        <strain evidence="1 2">FB1</strain>
    </source>
</reference>
<evidence type="ECO:0000313" key="2">
    <source>
        <dbReference type="Proteomes" id="UP000029986"/>
    </source>
</evidence>